<feature type="domain" description="DUF2262" evidence="1">
    <location>
        <begin position="140"/>
        <end position="275"/>
    </location>
</feature>
<dbReference type="Pfam" id="PF10020">
    <property type="entry name" value="DUF2262"/>
    <property type="match status" value="1"/>
</dbReference>
<reference evidence="3 4" key="1">
    <citation type="journal article" date="2009" name="PLoS ONE">
        <title>Genome sequence of the pathogenic intestinal spirochete Brachyspira hyodysenteriae reveals adaptations to its lifestyle in the porcine large intestine.</title>
        <authorList>
            <person name="Bellgard M.I."/>
            <person name="Wanchanthuek P."/>
            <person name="La T."/>
            <person name="Ryan K."/>
            <person name="Moolhuijzen P."/>
            <person name="Albertyn Z."/>
            <person name="Shaban B."/>
            <person name="Motro Y."/>
            <person name="Dunn D.S."/>
            <person name="Schibeci D."/>
            <person name="Hunter A."/>
            <person name="Barrero R."/>
            <person name="Phillips N.D."/>
            <person name="Hampson D.J."/>
        </authorList>
    </citation>
    <scope>NUCLEOTIDE SEQUENCE [LARGE SCALE GENOMIC DNA]</scope>
    <source>
        <strain evidence="4">ATCC 49526 / WA1</strain>
    </source>
</reference>
<evidence type="ECO:0000313" key="4">
    <source>
        <dbReference type="Proteomes" id="UP000001803"/>
    </source>
</evidence>
<dbReference type="KEGG" id="bhy:BHWA1_01976"/>
<keyword evidence="4" id="KW-1185">Reference proteome</keyword>
<name>A0A3B6VKK0_BRAHW</name>
<evidence type="ECO:0000259" key="1">
    <source>
        <dbReference type="Pfam" id="PF10020"/>
    </source>
</evidence>
<dbReference type="InterPro" id="IPR019260">
    <property type="entry name" value="DUF2262"/>
</dbReference>
<proteinExistence type="predicted"/>
<dbReference type="EMBL" id="CP001357">
    <property type="protein sequence ID" value="ACN84436.1"/>
    <property type="molecule type" value="Genomic_DNA"/>
</dbReference>
<gene>
    <name evidence="3" type="ordered locus">BHWA1_01976</name>
</gene>
<evidence type="ECO:0000313" key="3">
    <source>
        <dbReference type="EMBL" id="ACN84436.1"/>
    </source>
</evidence>
<protein>
    <submittedName>
        <fullName evidence="3">Membrane protein</fullName>
    </submittedName>
</protein>
<organism evidence="3 4">
    <name type="scientific">Brachyspira hyodysenteriae (strain ATCC 49526 / WA1)</name>
    <dbReference type="NCBI Taxonomy" id="565034"/>
    <lineage>
        <taxon>Bacteria</taxon>
        <taxon>Pseudomonadati</taxon>
        <taxon>Spirochaetota</taxon>
        <taxon>Spirochaetia</taxon>
        <taxon>Brachyspirales</taxon>
        <taxon>Brachyspiraceae</taxon>
        <taxon>Brachyspira</taxon>
    </lineage>
</organism>
<dbReference type="Proteomes" id="UP000001803">
    <property type="component" value="Chromosome"/>
</dbReference>
<evidence type="ECO:0000259" key="2">
    <source>
        <dbReference type="Pfam" id="PF22886"/>
    </source>
</evidence>
<feature type="domain" description="DUF7021" evidence="2">
    <location>
        <begin position="13"/>
        <end position="132"/>
    </location>
</feature>
<dbReference type="Pfam" id="PF22886">
    <property type="entry name" value="DUF7021"/>
    <property type="match status" value="1"/>
</dbReference>
<accession>A0A3B6VKK0</accession>
<dbReference type="InterPro" id="IPR054286">
    <property type="entry name" value="DUF7021"/>
</dbReference>
<sequence length="277" mass="32668">MTLLIIGYKMSKEIDNFNSNFNDEFFDIAFVLKESCLGAGKAHKDKYYTLYINAIALKNIDSNEIIENDNILIQKKVKETKEYFQTLKSKSIVRLKVRKEKNNNDLYMRFLLEDIVNNDYKDDDLNIILEKYSKPVYYKDEELGDFELDKSINCFEKNMSWTYNNDISVLFDDIDEEVNKKSVDIIKKIFANKKDIDKKLKDYISENMLEDANNWNDDAEKPHINKEDFTKLIALTSITISEDIITFWFDDGDIFWGHSIVVESDYDFNFEDAHIEG</sequence>
<dbReference type="AlphaFoldDB" id="A0A3B6VKK0"/>